<evidence type="ECO:0000256" key="2">
    <source>
        <dbReference type="ARBA" id="ARBA00022737"/>
    </source>
</evidence>
<evidence type="ECO:0000313" key="8">
    <source>
        <dbReference type="Proteomes" id="UP000799444"/>
    </source>
</evidence>
<dbReference type="GO" id="GO:0005634">
    <property type="term" value="C:nucleus"/>
    <property type="evidence" value="ECO:0007669"/>
    <property type="project" value="UniProtKB-SubCell"/>
</dbReference>
<reference evidence="7" key="1">
    <citation type="journal article" date="2020" name="Stud. Mycol.">
        <title>101 Dothideomycetes genomes: a test case for predicting lifestyles and emergence of pathogens.</title>
        <authorList>
            <person name="Haridas S."/>
            <person name="Albert R."/>
            <person name="Binder M."/>
            <person name="Bloem J."/>
            <person name="Labutti K."/>
            <person name="Salamov A."/>
            <person name="Andreopoulos B."/>
            <person name="Baker S."/>
            <person name="Barry K."/>
            <person name="Bills G."/>
            <person name="Bluhm B."/>
            <person name="Cannon C."/>
            <person name="Castanera R."/>
            <person name="Culley D."/>
            <person name="Daum C."/>
            <person name="Ezra D."/>
            <person name="Gonzalez J."/>
            <person name="Henrissat B."/>
            <person name="Kuo A."/>
            <person name="Liang C."/>
            <person name="Lipzen A."/>
            <person name="Lutzoni F."/>
            <person name="Magnuson J."/>
            <person name="Mondo S."/>
            <person name="Nolan M."/>
            <person name="Ohm R."/>
            <person name="Pangilinan J."/>
            <person name="Park H.-J."/>
            <person name="Ramirez L."/>
            <person name="Alfaro M."/>
            <person name="Sun H."/>
            <person name="Tritt A."/>
            <person name="Yoshinaga Y."/>
            <person name="Zwiers L.-H."/>
            <person name="Turgeon B."/>
            <person name="Goodwin S."/>
            <person name="Spatafora J."/>
            <person name="Crous P."/>
            <person name="Grigoriev I."/>
        </authorList>
    </citation>
    <scope>NUCLEOTIDE SEQUENCE</scope>
    <source>
        <strain evidence="7">CBS 125425</strain>
    </source>
</reference>
<evidence type="ECO:0000256" key="3">
    <source>
        <dbReference type="ARBA" id="ARBA00023242"/>
    </source>
</evidence>
<feature type="compositionally biased region" description="Low complexity" evidence="5">
    <location>
        <begin position="85"/>
        <end position="99"/>
    </location>
</feature>
<dbReference type="Proteomes" id="UP000799444">
    <property type="component" value="Unassembled WGS sequence"/>
</dbReference>
<evidence type="ECO:0000259" key="6">
    <source>
        <dbReference type="Pfam" id="PF05843"/>
    </source>
</evidence>
<dbReference type="AlphaFoldDB" id="A0A9P4QT41"/>
<comment type="function">
    <text evidence="1 4">Component of the cleavage factor IA (CFIA) complex, which is involved in the endonucleolytic cleavage during polyadenylation-dependent pre-mRNA 3'-end formation.</text>
</comment>
<dbReference type="Pfam" id="PF05843">
    <property type="entry name" value="Suf"/>
    <property type="match status" value="1"/>
</dbReference>
<feature type="compositionally biased region" description="Acidic residues" evidence="5">
    <location>
        <begin position="567"/>
        <end position="578"/>
    </location>
</feature>
<comment type="subcellular location">
    <subcellularLocation>
        <location evidence="4">Nucleus</location>
    </subcellularLocation>
    <subcellularLocation>
        <location evidence="4">Cytoplasm</location>
    </subcellularLocation>
    <text evidence="4">Nucleus and/or cytoplasm.</text>
</comment>
<evidence type="ECO:0000256" key="4">
    <source>
        <dbReference type="RuleBase" id="RU369035"/>
    </source>
</evidence>
<gene>
    <name evidence="7" type="ORF">EJ04DRAFT_537218</name>
</gene>
<dbReference type="SMART" id="SM00386">
    <property type="entry name" value="HAT"/>
    <property type="match status" value="6"/>
</dbReference>
<dbReference type="GO" id="GO:0003729">
    <property type="term" value="F:mRNA binding"/>
    <property type="evidence" value="ECO:0007669"/>
    <property type="project" value="TreeGrafter"/>
</dbReference>
<feature type="region of interest" description="Disordered" evidence="5">
    <location>
        <begin position="557"/>
        <end position="586"/>
    </location>
</feature>
<dbReference type="InterPro" id="IPR003107">
    <property type="entry name" value="HAT"/>
</dbReference>
<dbReference type="InterPro" id="IPR008847">
    <property type="entry name" value="Suf"/>
</dbReference>
<protein>
    <recommendedName>
        <fullName evidence="4">mRNA 3'-end-processing protein RNA14</fullName>
    </recommendedName>
</protein>
<comment type="caution">
    <text evidence="7">The sequence shown here is derived from an EMBL/GenBank/DDBJ whole genome shotgun (WGS) entry which is preliminary data.</text>
</comment>
<proteinExistence type="predicted"/>
<sequence>MGEPQETPTDELKIINPQPTPEIVNNAESASKSIKPQPAESGSAALKQPRTKGGFIDESEDEDENDNGRAVVPGSALLNPEGAAISPPRSISRSPNNNITNKVETNKVEISSTPILGFAGVPPPSTATDDATAALAPSLYNGGTQAPNAQTATSTLTSVPQMQTRLPQDKVGIFEDRIAEDPRGDVEAWLGLIEEHRRRHKIDEARAVYERFFKVFPGAADQWAAYINMESELGEFTNVEKLLNTCLVLCPHVTLWKTYLDYIRRRNNLTTDETGNARRTIMQVYEFTLDHVGIDYGAGQIWLDYIQFVKSAPGTVGGNTWADQQKMDMLRKAYQRATAVPTPAIMEIWREYDKFERGLNKITGPKALQDRSPFYITAQAAHRQLDQFYRGIDRTTLPKLPPVQGFAGYEEYMAQVQLWNKWIGWEKSDQLFLAEKDAALFKKRIVYVYKHALMALRFWPQLWFDAAEWCLQNGLDTEGNQFLDDGLEANPESSLLAFRKANQIELFGDFEDGEAGSLRKGEAVRKPFDKVLDALYELANQTKKREETTLQRMKQQYADDGFGKDGESDDYEAEDDAGLAEKKQKQKQHEDALNAISQGFQEQMNTLKKAISYVWIALMRTMRRIQGKGRPDPQGGVPGFRAVFGQARKRGKLVSDVYVTSALIEHQCYQDPAATKIFDRGMKLFPDDEHFALEYIKHLIKQNDATNARAVFETVVSRLTQKPELVERSKALFQYFHQYESQYGELTQIVKLEKRMREYFPQDPQLQLFAERYSSPLFDPTQVRPIISPLTQTRPKIPAIMQTVEEPFPTGLQPQMPPKHLSPVLNSPRITPALLGVTNSPKRPFEDVDNELNQPRKLVRGESPLKGAAGRRLDAARARNQAPGSPAPLPNGINFLLSVLPSANSRDLPRLDPNVVIQALHLMDQARTMPQVPVNRAVPTPPVAGYWAPPPPQHLQHPPQHPPHHQGGYYGR</sequence>
<evidence type="ECO:0000256" key="5">
    <source>
        <dbReference type="SAM" id="MobiDB-lite"/>
    </source>
</evidence>
<evidence type="ECO:0000256" key="1">
    <source>
        <dbReference type="ARBA" id="ARBA00002863"/>
    </source>
</evidence>
<dbReference type="PANTHER" id="PTHR19980:SF0">
    <property type="entry name" value="CLEAVAGE STIMULATION FACTOR SUBUNIT 3"/>
    <property type="match status" value="1"/>
</dbReference>
<keyword evidence="3 4" id="KW-0539">Nucleus</keyword>
<keyword evidence="8" id="KW-1185">Reference proteome</keyword>
<evidence type="ECO:0000313" key="7">
    <source>
        <dbReference type="EMBL" id="KAF2730446.1"/>
    </source>
</evidence>
<keyword evidence="2" id="KW-0677">Repeat</keyword>
<organism evidence="7 8">
    <name type="scientific">Polyplosphaeria fusca</name>
    <dbReference type="NCBI Taxonomy" id="682080"/>
    <lineage>
        <taxon>Eukaryota</taxon>
        <taxon>Fungi</taxon>
        <taxon>Dikarya</taxon>
        <taxon>Ascomycota</taxon>
        <taxon>Pezizomycotina</taxon>
        <taxon>Dothideomycetes</taxon>
        <taxon>Pleosporomycetidae</taxon>
        <taxon>Pleosporales</taxon>
        <taxon>Tetraplosphaeriaceae</taxon>
        <taxon>Polyplosphaeria</taxon>
    </lineage>
</organism>
<dbReference type="OrthoDB" id="26282at2759"/>
<dbReference type="InterPro" id="IPR045243">
    <property type="entry name" value="Rna14-like"/>
</dbReference>
<dbReference type="SUPFAM" id="SSF48452">
    <property type="entry name" value="TPR-like"/>
    <property type="match status" value="2"/>
</dbReference>
<dbReference type="GO" id="GO:0005737">
    <property type="term" value="C:cytoplasm"/>
    <property type="evidence" value="ECO:0007669"/>
    <property type="project" value="UniProtKB-SubCell"/>
</dbReference>
<keyword evidence="4" id="KW-0507">mRNA processing</keyword>
<dbReference type="GO" id="GO:0180010">
    <property type="term" value="P:co-transcriptional mRNA 3'-end processing, cleavage and polyadenylation pathway"/>
    <property type="evidence" value="ECO:0007669"/>
    <property type="project" value="UniProtKB-UniRule"/>
</dbReference>
<name>A0A9P4QT41_9PLEO</name>
<feature type="domain" description="Suppressor of forked" evidence="6">
    <location>
        <begin position="169"/>
        <end position="782"/>
    </location>
</feature>
<accession>A0A9P4QT41</accession>
<dbReference type="InterPro" id="IPR011990">
    <property type="entry name" value="TPR-like_helical_dom_sf"/>
</dbReference>
<feature type="region of interest" description="Disordered" evidence="5">
    <location>
        <begin position="1"/>
        <end position="99"/>
    </location>
</feature>
<dbReference type="EMBL" id="ML996217">
    <property type="protein sequence ID" value="KAF2730446.1"/>
    <property type="molecule type" value="Genomic_DNA"/>
</dbReference>
<keyword evidence="4" id="KW-0963">Cytoplasm</keyword>
<dbReference type="PANTHER" id="PTHR19980">
    <property type="entry name" value="RNA CLEAVAGE STIMULATION FACTOR"/>
    <property type="match status" value="1"/>
</dbReference>
<feature type="region of interest" description="Disordered" evidence="5">
    <location>
        <begin position="946"/>
        <end position="972"/>
    </location>
</feature>
<dbReference type="Gene3D" id="1.25.40.1040">
    <property type="match status" value="2"/>
</dbReference>